<protein>
    <recommendedName>
        <fullName evidence="1">RIH domain-containing protein</fullName>
    </recommendedName>
</protein>
<dbReference type="Proteomes" id="UP000784294">
    <property type="component" value="Unassembled WGS sequence"/>
</dbReference>
<dbReference type="GO" id="GO:0034704">
    <property type="term" value="C:calcium channel complex"/>
    <property type="evidence" value="ECO:0007669"/>
    <property type="project" value="TreeGrafter"/>
</dbReference>
<dbReference type="GO" id="GO:0005219">
    <property type="term" value="F:ryanodine-sensitive calcium-release channel activity"/>
    <property type="evidence" value="ECO:0007669"/>
    <property type="project" value="TreeGrafter"/>
</dbReference>
<accession>A0A448WI20</accession>
<dbReference type="GO" id="GO:0005790">
    <property type="term" value="C:smooth endoplasmic reticulum"/>
    <property type="evidence" value="ECO:0007669"/>
    <property type="project" value="TreeGrafter"/>
</dbReference>
<dbReference type="InterPro" id="IPR000699">
    <property type="entry name" value="RIH_dom"/>
</dbReference>
<dbReference type="InterPro" id="IPR043136">
    <property type="entry name" value="B30.2/SPRY_sf"/>
</dbReference>
<dbReference type="Pfam" id="PF01365">
    <property type="entry name" value="RYDR_ITPR"/>
    <property type="match status" value="1"/>
</dbReference>
<organism evidence="2 3">
    <name type="scientific">Protopolystoma xenopodis</name>
    <dbReference type="NCBI Taxonomy" id="117903"/>
    <lineage>
        <taxon>Eukaryota</taxon>
        <taxon>Metazoa</taxon>
        <taxon>Spiralia</taxon>
        <taxon>Lophotrochozoa</taxon>
        <taxon>Platyhelminthes</taxon>
        <taxon>Monogenea</taxon>
        <taxon>Polyopisthocotylea</taxon>
        <taxon>Polystomatidea</taxon>
        <taxon>Polystomatidae</taxon>
        <taxon>Protopolystoma</taxon>
    </lineage>
</organism>
<dbReference type="AlphaFoldDB" id="A0A448WI20"/>
<reference evidence="2" key="1">
    <citation type="submission" date="2018-11" db="EMBL/GenBank/DDBJ databases">
        <authorList>
            <consortium name="Pathogen Informatics"/>
        </authorList>
    </citation>
    <scope>NUCLEOTIDE SEQUENCE</scope>
</reference>
<dbReference type="GO" id="GO:0006941">
    <property type="term" value="P:striated muscle contraction"/>
    <property type="evidence" value="ECO:0007669"/>
    <property type="project" value="TreeGrafter"/>
</dbReference>
<proteinExistence type="predicted"/>
<sequence length="158" mass="17248">MRQIAGQVLEVLCSLCLGRQGGAVRLNQDLIYESLLPNRDLLLQTKLVKQPGSMRPNLFVGTKEGGNMYSKWYFELAIVSIESPGASIRVGWGNTEGYDAQPGGGPGWGAAALGDDLFSYAFDGKSLWIAGREKEITAGVSSIFYLLDRVLLGYKNKR</sequence>
<dbReference type="PANTHER" id="PTHR46399">
    <property type="entry name" value="B30.2/SPRY DOMAIN-CONTAINING PROTEIN"/>
    <property type="match status" value="1"/>
</dbReference>
<dbReference type="GO" id="GO:0030018">
    <property type="term" value="C:Z disc"/>
    <property type="evidence" value="ECO:0007669"/>
    <property type="project" value="TreeGrafter"/>
</dbReference>
<evidence type="ECO:0000313" key="3">
    <source>
        <dbReference type="Proteomes" id="UP000784294"/>
    </source>
</evidence>
<keyword evidence="3" id="KW-1185">Reference proteome</keyword>
<name>A0A448WI20_9PLAT</name>
<comment type="caution">
    <text evidence="2">The sequence shown here is derived from an EMBL/GenBank/DDBJ whole genome shotgun (WGS) entry which is preliminary data.</text>
</comment>
<dbReference type="InterPro" id="IPR015925">
    <property type="entry name" value="Ryanodine_IP3_receptor"/>
</dbReference>
<feature type="domain" description="RIH" evidence="1">
    <location>
        <begin position="7"/>
        <end position="47"/>
    </location>
</feature>
<dbReference type="EMBL" id="CAAALY010014096">
    <property type="protein sequence ID" value="VEL12206.1"/>
    <property type="molecule type" value="Genomic_DNA"/>
</dbReference>
<dbReference type="GO" id="GO:0042383">
    <property type="term" value="C:sarcolemma"/>
    <property type="evidence" value="ECO:0007669"/>
    <property type="project" value="TreeGrafter"/>
</dbReference>
<evidence type="ECO:0000313" key="2">
    <source>
        <dbReference type="EMBL" id="VEL12206.1"/>
    </source>
</evidence>
<dbReference type="GO" id="GO:0033017">
    <property type="term" value="C:sarcoplasmic reticulum membrane"/>
    <property type="evidence" value="ECO:0007669"/>
    <property type="project" value="TreeGrafter"/>
</dbReference>
<dbReference type="OrthoDB" id="258495at2759"/>
<dbReference type="PANTHER" id="PTHR46399:SF8">
    <property type="entry name" value="B30.2_SPRY DOMAIN-CONTAINING PROTEIN"/>
    <property type="match status" value="1"/>
</dbReference>
<gene>
    <name evidence="2" type="ORF">PXEA_LOCUS5646</name>
</gene>
<dbReference type="Gene3D" id="2.60.120.920">
    <property type="match status" value="1"/>
</dbReference>
<evidence type="ECO:0000259" key="1">
    <source>
        <dbReference type="Pfam" id="PF01365"/>
    </source>
</evidence>
<dbReference type="GO" id="GO:0014808">
    <property type="term" value="P:release of sequestered calcium ion into cytosol by sarcoplasmic reticulum"/>
    <property type="evidence" value="ECO:0007669"/>
    <property type="project" value="TreeGrafter"/>
</dbReference>